<evidence type="ECO:0000256" key="5">
    <source>
        <dbReference type="ARBA" id="ARBA00023012"/>
    </source>
</evidence>
<dbReference type="CDD" id="cd17536">
    <property type="entry name" value="REC_YesN-like"/>
    <property type="match status" value="1"/>
</dbReference>
<keyword evidence="6" id="KW-0805">Transcription regulation</keyword>
<dbReference type="PROSITE" id="PS50110">
    <property type="entry name" value="RESPONSE_REGULATORY"/>
    <property type="match status" value="1"/>
</dbReference>
<keyword evidence="8" id="KW-0804">Transcription</keyword>
<evidence type="ECO:0000256" key="10">
    <source>
        <dbReference type="PROSITE-ProRule" id="PRU00169"/>
    </source>
</evidence>
<dbReference type="PRINTS" id="PR00032">
    <property type="entry name" value="HTHARAC"/>
</dbReference>
<sequence length="546" mass="62605">MYQILMVDDESIILSGIKFLIDWEENNCVIAGTARNGQEALEKINSLSPDIVFCDIKMPVINGIELLKQVSKQRPDIVFVMLTNLEDFELARDALRLHAIDYLLKSQLEPETLKNTLINACNECDKRTKLAQVDMVESFLKTNRSQLLKDTFMRILQASQSDNASSDIAQILEDNGVRNGFGAIQIPFDFSAVSQYETFSDDERSRLFAWQTEVAQKVVKNFFEHSIIISPNKSCTSLLVFCWDMRLDEWTEKLPIFTTRLMSASTNITQVKPIVLATDYFSSVSKWPECQSQLFKLMDHYYLTDCPEANASDIPNTEYRNLGLSGIAGRLAAEIRTKNIPGCSYILQKAMNNVRKFPHQQSQAIWLCNDLYNAASDAIKTIASYTEINSPFFYSSYSHRAIDHLTTRSQVLLWLEVLQNNITAILEQFSSGKSELIEKARQYVRDNVDKRIMLQDVADYICISPGYLSALFKKQYNQNFVEYVSSTKIERACQLIKEDKLMIYEISNTLGFENAYYFTKVFKRQKGMTPTEYQHKMKGGFTDNVE</sequence>
<evidence type="ECO:0000256" key="1">
    <source>
        <dbReference type="ARBA" id="ARBA00004496"/>
    </source>
</evidence>
<dbReference type="Pfam" id="PF00072">
    <property type="entry name" value="Response_reg"/>
    <property type="match status" value="1"/>
</dbReference>
<keyword evidence="5" id="KW-0902">Two-component regulatory system</keyword>
<organism evidence="13 14">
    <name type="scientific">Clostridium rhizosphaerae</name>
    <dbReference type="NCBI Taxonomy" id="2803861"/>
    <lineage>
        <taxon>Bacteria</taxon>
        <taxon>Bacillati</taxon>
        <taxon>Bacillota</taxon>
        <taxon>Clostridia</taxon>
        <taxon>Eubacteriales</taxon>
        <taxon>Clostridiaceae</taxon>
        <taxon>Clostridium</taxon>
    </lineage>
</organism>
<dbReference type="InterPro" id="IPR051552">
    <property type="entry name" value="HptR"/>
</dbReference>
<dbReference type="RefSeq" id="WP_202749915.1">
    <property type="nucleotide sequence ID" value="NZ_JAESWC010000012.1"/>
</dbReference>
<accession>A0ABS1TEI9</accession>
<dbReference type="PANTHER" id="PTHR42713:SF3">
    <property type="entry name" value="TRANSCRIPTIONAL REGULATORY PROTEIN HPTR"/>
    <property type="match status" value="1"/>
</dbReference>
<reference evidence="13 14" key="1">
    <citation type="submission" date="2021-01" db="EMBL/GenBank/DDBJ databases">
        <title>Genome public.</title>
        <authorList>
            <person name="Liu C."/>
            <person name="Sun Q."/>
        </authorList>
    </citation>
    <scope>NUCLEOTIDE SEQUENCE [LARGE SCALE GENOMIC DNA]</scope>
    <source>
        <strain evidence="13 14">YIM B02515</strain>
    </source>
</reference>
<dbReference type="Gene3D" id="1.10.10.60">
    <property type="entry name" value="Homeodomain-like"/>
    <property type="match status" value="2"/>
</dbReference>
<dbReference type="SMART" id="SM00342">
    <property type="entry name" value="HTH_ARAC"/>
    <property type="match status" value="1"/>
</dbReference>
<proteinExistence type="predicted"/>
<dbReference type="SUPFAM" id="SSF52172">
    <property type="entry name" value="CheY-like"/>
    <property type="match status" value="1"/>
</dbReference>
<dbReference type="InterPro" id="IPR001789">
    <property type="entry name" value="Sig_transdc_resp-reg_receiver"/>
</dbReference>
<dbReference type="Gene3D" id="3.40.50.2300">
    <property type="match status" value="1"/>
</dbReference>
<keyword evidence="4 10" id="KW-0597">Phosphoprotein</keyword>
<dbReference type="InterPro" id="IPR009057">
    <property type="entry name" value="Homeodomain-like_sf"/>
</dbReference>
<dbReference type="Proteomes" id="UP000632377">
    <property type="component" value="Unassembled WGS sequence"/>
</dbReference>
<name>A0ABS1TEI9_9CLOT</name>
<evidence type="ECO:0000256" key="3">
    <source>
        <dbReference type="ARBA" id="ARBA00022490"/>
    </source>
</evidence>
<feature type="domain" description="HTH araC/xylS-type" evidence="11">
    <location>
        <begin position="438"/>
        <end position="536"/>
    </location>
</feature>
<dbReference type="InterPro" id="IPR020449">
    <property type="entry name" value="Tscrpt_reg_AraC-type_HTH"/>
</dbReference>
<dbReference type="PANTHER" id="PTHR42713">
    <property type="entry name" value="HISTIDINE KINASE-RELATED"/>
    <property type="match status" value="1"/>
</dbReference>
<evidence type="ECO:0000259" key="12">
    <source>
        <dbReference type="PROSITE" id="PS50110"/>
    </source>
</evidence>
<keyword evidence="7" id="KW-0238">DNA-binding</keyword>
<comment type="subcellular location">
    <subcellularLocation>
        <location evidence="1">Cytoplasm</location>
    </subcellularLocation>
</comment>
<evidence type="ECO:0000256" key="7">
    <source>
        <dbReference type="ARBA" id="ARBA00023125"/>
    </source>
</evidence>
<comment type="function">
    <text evidence="9">May play the central regulatory role in sporulation. It may be an element of the effector pathway responsible for the activation of sporulation genes in response to nutritional stress. Spo0A may act in concert with spo0H (a sigma factor) to control the expression of some genes that are critical to the sporulation process.</text>
</comment>
<dbReference type="Pfam" id="PF12833">
    <property type="entry name" value="HTH_18"/>
    <property type="match status" value="1"/>
</dbReference>
<feature type="modified residue" description="4-aspartylphosphate" evidence="10">
    <location>
        <position position="55"/>
    </location>
</feature>
<evidence type="ECO:0000256" key="6">
    <source>
        <dbReference type="ARBA" id="ARBA00023015"/>
    </source>
</evidence>
<dbReference type="InterPro" id="IPR011006">
    <property type="entry name" value="CheY-like_superfamily"/>
</dbReference>
<evidence type="ECO:0000313" key="13">
    <source>
        <dbReference type="EMBL" id="MBL4937162.1"/>
    </source>
</evidence>
<dbReference type="InterPro" id="IPR018062">
    <property type="entry name" value="HTH_AraC-typ_CS"/>
</dbReference>
<keyword evidence="14" id="KW-1185">Reference proteome</keyword>
<evidence type="ECO:0000259" key="11">
    <source>
        <dbReference type="PROSITE" id="PS01124"/>
    </source>
</evidence>
<evidence type="ECO:0000256" key="8">
    <source>
        <dbReference type="ARBA" id="ARBA00023163"/>
    </source>
</evidence>
<evidence type="ECO:0000313" key="14">
    <source>
        <dbReference type="Proteomes" id="UP000632377"/>
    </source>
</evidence>
<evidence type="ECO:0000256" key="4">
    <source>
        <dbReference type="ARBA" id="ARBA00022553"/>
    </source>
</evidence>
<dbReference type="PROSITE" id="PS01124">
    <property type="entry name" value="HTH_ARAC_FAMILY_2"/>
    <property type="match status" value="1"/>
</dbReference>
<keyword evidence="3" id="KW-0963">Cytoplasm</keyword>
<dbReference type="SMART" id="SM00448">
    <property type="entry name" value="REC"/>
    <property type="match status" value="1"/>
</dbReference>
<feature type="domain" description="Response regulatory" evidence="12">
    <location>
        <begin position="3"/>
        <end position="120"/>
    </location>
</feature>
<evidence type="ECO:0000256" key="2">
    <source>
        <dbReference type="ARBA" id="ARBA00018672"/>
    </source>
</evidence>
<dbReference type="SUPFAM" id="SSF46689">
    <property type="entry name" value="Homeodomain-like"/>
    <property type="match status" value="2"/>
</dbReference>
<gene>
    <name evidence="13" type="ORF">JK636_15535</name>
</gene>
<protein>
    <recommendedName>
        <fullName evidence="2">Stage 0 sporulation protein A homolog</fullName>
    </recommendedName>
</protein>
<dbReference type="PROSITE" id="PS00041">
    <property type="entry name" value="HTH_ARAC_FAMILY_1"/>
    <property type="match status" value="1"/>
</dbReference>
<comment type="caution">
    <text evidence="13">The sequence shown here is derived from an EMBL/GenBank/DDBJ whole genome shotgun (WGS) entry which is preliminary data.</text>
</comment>
<dbReference type="InterPro" id="IPR018060">
    <property type="entry name" value="HTH_AraC"/>
</dbReference>
<evidence type="ECO:0000256" key="9">
    <source>
        <dbReference type="ARBA" id="ARBA00024867"/>
    </source>
</evidence>
<dbReference type="EMBL" id="JAESWC010000012">
    <property type="protein sequence ID" value="MBL4937162.1"/>
    <property type="molecule type" value="Genomic_DNA"/>
</dbReference>